<gene>
    <name evidence="3" type="ORF">H6P80_00975</name>
</gene>
<evidence type="ECO:0000256" key="1">
    <source>
        <dbReference type="SAM" id="SignalP"/>
    </source>
</evidence>
<evidence type="ECO:0000313" key="3">
    <source>
        <dbReference type="EMBL" id="MBC2776181.1"/>
    </source>
</evidence>
<keyword evidence="4" id="KW-1185">Reference proteome</keyword>
<dbReference type="Gene3D" id="2.60.40.3680">
    <property type="match status" value="2"/>
</dbReference>
<feature type="signal peptide" evidence="1">
    <location>
        <begin position="1"/>
        <end position="19"/>
    </location>
</feature>
<proteinExistence type="predicted"/>
<dbReference type="InterPro" id="IPR025538">
    <property type="entry name" value="DUF4424"/>
</dbReference>
<feature type="domain" description="DUF4424" evidence="2">
    <location>
        <begin position="19"/>
        <end position="316"/>
    </location>
</feature>
<evidence type="ECO:0000313" key="4">
    <source>
        <dbReference type="Proteomes" id="UP000564378"/>
    </source>
</evidence>
<dbReference type="RefSeq" id="WP_185799490.1">
    <property type="nucleotide sequence ID" value="NZ_JACJVJ010000001.1"/>
</dbReference>
<feature type="chain" id="PRO_5032625140" evidence="1">
    <location>
        <begin position="20"/>
        <end position="324"/>
    </location>
</feature>
<dbReference type="AlphaFoldDB" id="A0A842HUW7"/>
<comment type="caution">
    <text evidence="3">The sequence shown here is derived from an EMBL/GenBank/DDBJ whole genome shotgun (WGS) entry which is preliminary data.</text>
</comment>
<evidence type="ECO:0000259" key="2">
    <source>
        <dbReference type="Pfam" id="PF14415"/>
    </source>
</evidence>
<dbReference type="Pfam" id="PF14415">
    <property type="entry name" value="DUF4424"/>
    <property type="match status" value="1"/>
</dbReference>
<protein>
    <submittedName>
        <fullName evidence="3">DUF4424 domain-containing protein</fullName>
    </submittedName>
</protein>
<name>A0A842HUW7_9SPHN</name>
<dbReference type="EMBL" id="JACJVJ010000001">
    <property type="protein sequence ID" value="MBC2776181.1"/>
    <property type="molecule type" value="Genomic_DNA"/>
</dbReference>
<keyword evidence="1" id="KW-0732">Signal</keyword>
<reference evidence="3 4" key="1">
    <citation type="submission" date="2020-08" db="EMBL/GenBank/DDBJ databases">
        <title>Draft genome sequence of Parasphingopyxis sp. GrpM-11.</title>
        <authorList>
            <person name="Oh J."/>
            <person name="Roh D.-H."/>
        </authorList>
    </citation>
    <scope>NUCLEOTIDE SEQUENCE [LARGE SCALE GENOMIC DNA]</scope>
    <source>
        <strain evidence="3 4">GrpM-11</strain>
    </source>
</reference>
<sequence length="324" mass="35856">MKQALLALAGLALAVPASANDSTAETAAGGLVLTQSDSIDMLSEDLYVSAEQIRVRYVFRNQSAEDVRTLVAFPMPVHDLAIERDGDVAFPSDFTTRIDGAAVPMQVERRASVDGRDITRLLEETGVSLSSDVAAWDFGSLLDALPEEAQQRLIEADAVEVLEHRGARHLQPMWQVSENWYWQQLFPAGEDIVVEHSYHPGTGGSVDTGLIHDGFAESEWGQAMIADYCIDADFLAGVERMRASGRYLAIGERVLTYILTTGANWRAPIGDFRLVVDKGEPENLVSFCAEGVRKIAPTRFEVRHRNWRPDRDLRVLILVPYADE</sequence>
<accession>A0A842HUW7</accession>
<dbReference type="Proteomes" id="UP000564378">
    <property type="component" value="Unassembled WGS sequence"/>
</dbReference>
<organism evidence="3 4">
    <name type="scientific">Parasphingopyxis marina</name>
    <dbReference type="NCBI Taxonomy" id="2761622"/>
    <lineage>
        <taxon>Bacteria</taxon>
        <taxon>Pseudomonadati</taxon>
        <taxon>Pseudomonadota</taxon>
        <taxon>Alphaproteobacteria</taxon>
        <taxon>Sphingomonadales</taxon>
        <taxon>Sphingomonadaceae</taxon>
        <taxon>Parasphingopyxis</taxon>
    </lineage>
</organism>